<keyword evidence="5" id="KW-0238">DNA-binding</keyword>
<evidence type="ECO:0000256" key="8">
    <source>
        <dbReference type="ARBA" id="ARBA00031985"/>
    </source>
</evidence>
<dbReference type="Gene3D" id="1.10.460.10">
    <property type="entry name" value="Topoisomerase I, domain 2"/>
    <property type="match status" value="1"/>
</dbReference>
<keyword evidence="6 13" id="KW-0413">Isomerase</keyword>
<name>A0A840QHR8_9BACI</name>
<evidence type="ECO:0000259" key="12">
    <source>
        <dbReference type="PROSITE" id="PS52039"/>
    </source>
</evidence>
<accession>A0A840QHR8</accession>
<dbReference type="InterPro" id="IPR013826">
    <property type="entry name" value="Topo_IA_cen_sub3"/>
</dbReference>
<dbReference type="GO" id="GO:0006310">
    <property type="term" value="P:DNA recombination"/>
    <property type="evidence" value="ECO:0007669"/>
    <property type="project" value="TreeGrafter"/>
</dbReference>
<evidence type="ECO:0000256" key="9">
    <source>
        <dbReference type="ARBA" id="ARBA00032235"/>
    </source>
</evidence>
<comment type="caution">
    <text evidence="13">The sequence shown here is derived from an EMBL/GenBank/DDBJ whole genome shotgun (WGS) entry which is preliminary data.</text>
</comment>
<dbReference type="SMART" id="SM00437">
    <property type="entry name" value="TOP1Ac"/>
    <property type="match status" value="1"/>
</dbReference>
<dbReference type="Gene3D" id="3.40.50.140">
    <property type="match status" value="1"/>
</dbReference>
<evidence type="ECO:0000313" key="13">
    <source>
        <dbReference type="EMBL" id="MBB5171874.1"/>
    </source>
</evidence>
<dbReference type="PROSITE" id="PS50880">
    <property type="entry name" value="TOPRIM"/>
    <property type="match status" value="1"/>
</dbReference>
<dbReference type="InterPro" id="IPR023405">
    <property type="entry name" value="Topo_IA_core_domain"/>
</dbReference>
<dbReference type="AlphaFoldDB" id="A0A840QHR8"/>
<dbReference type="InterPro" id="IPR023406">
    <property type="entry name" value="Topo_IA_AS"/>
</dbReference>
<dbReference type="Pfam" id="PF13342">
    <property type="entry name" value="Toprim_Crpt"/>
    <property type="match status" value="1"/>
</dbReference>
<dbReference type="Gene3D" id="3.30.65.10">
    <property type="entry name" value="Bacterial Topoisomerase I, domain 1"/>
    <property type="match status" value="1"/>
</dbReference>
<dbReference type="SUPFAM" id="SSF56712">
    <property type="entry name" value="Prokaryotic type I DNA topoisomerase"/>
    <property type="match status" value="1"/>
</dbReference>
<evidence type="ECO:0000256" key="6">
    <source>
        <dbReference type="ARBA" id="ARBA00023235"/>
    </source>
</evidence>
<evidence type="ECO:0000256" key="3">
    <source>
        <dbReference type="ARBA" id="ARBA00012891"/>
    </source>
</evidence>
<evidence type="ECO:0000256" key="5">
    <source>
        <dbReference type="ARBA" id="ARBA00023125"/>
    </source>
</evidence>
<comment type="catalytic activity">
    <reaction evidence="1">
        <text>ATP-independent breakage of single-stranded DNA, followed by passage and rejoining.</text>
        <dbReference type="EC" id="5.6.2.1"/>
    </reaction>
</comment>
<keyword evidence="14" id="KW-1185">Reference proteome</keyword>
<evidence type="ECO:0000256" key="4">
    <source>
        <dbReference type="ARBA" id="ARBA00023029"/>
    </source>
</evidence>
<dbReference type="PANTHER" id="PTHR11390">
    <property type="entry name" value="PROKARYOTIC DNA TOPOISOMERASE"/>
    <property type="match status" value="1"/>
</dbReference>
<feature type="domain" description="Topo IA-type catalytic" evidence="12">
    <location>
        <begin position="159"/>
        <end position="591"/>
    </location>
</feature>
<protein>
    <recommendedName>
        <fullName evidence="3">DNA topoisomerase</fullName>
        <ecNumber evidence="3">5.6.2.1</ecNumber>
    </recommendedName>
    <alternativeName>
        <fullName evidence="10">Omega-protein</fullName>
    </alternativeName>
    <alternativeName>
        <fullName evidence="9">Relaxing enzyme</fullName>
    </alternativeName>
    <alternativeName>
        <fullName evidence="7">Swivelase</fullName>
    </alternativeName>
    <alternativeName>
        <fullName evidence="8">Untwisting enzyme</fullName>
    </alternativeName>
</protein>
<dbReference type="CDD" id="cd00186">
    <property type="entry name" value="TOP1Ac"/>
    <property type="match status" value="1"/>
</dbReference>
<evidence type="ECO:0000256" key="10">
    <source>
        <dbReference type="ARBA" id="ARBA00032877"/>
    </source>
</evidence>
<dbReference type="InterPro" id="IPR006171">
    <property type="entry name" value="TOPRIM_dom"/>
</dbReference>
<feature type="domain" description="Toprim" evidence="11">
    <location>
        <begin position="2"/>
        <end position="140"/>
    </location>
</feature>
<evidence type="ECO:0000313" key="14">
    <source>
        <dbReference type="Proteomes" id="UP000551878"/>
    </source>
</evidence>
<dbReference type="GO" id="GO:0006281">
    <property type="term" value="P:DNA repair"/>
    <property type="evidence" value="ECO:0007669"/>
    <property type="project" value="TreeGrafter"/>
</dbReference>
<evidence type="ECO:0000256" key="2">
    <source>
        <dbReference type="ARBA" id="ARBA00009446"/>
    </source>
</evidence>
<dbReference type="InterPro" id="IPR013824">
    <property type="entry name" value="Topo_IA_cen_sub1"/>
</dbReference>
<dbReference type="Proteomes" id="UP000551878">
    <property type="component" value="Unassembled WGS sequence"/>
</dbReference>
<evidence type="ECO:0000256" key="7">
    <source>
        <dbReference type="ARBA" id="ARBA00030003"/>
    </source>
</evidence>
<dbReference type="Pfam" id="PF01751">
    <property type="entry name" value="Toprim"/>
    <property type="match status" value="1"/>
</dbReference>
<dbReference type="PRINTS" id="PR00417">
    <property type="entry name" value="PRTPISMRASEI"/>
</dbReference>
<dbReference type="Gene3D" id="2.70.20.10">
    <property type="entry name" value="Topoisomerase I, domain 3"/>
    <property type="match status" value="1"/>
</dbReference>
<dbReference type="SMART" id="SM00493">
    <property type="entry name" value="TOPRIM"/>
    <property type="match status" value="1"/>
</dbReference>
<dbReference type="GO" id="GO:0003677">
    <property type="term" value="F:DNA binding"/>
    <property type="evidence" value="ECO:0007669"/>
    <property type="project" value="UniProtKB-KW"/>
</dbReference>
<dbReference type="InterPro" id="IPR003602">
    <property type="entry name" value="Topo_IA_DNA-bd_dom"/>
</dbReference>
<dbReference type="InterPro" id="IPR003601">
    <property type="entry name" value="Topo_IA_2"/>
</dbReference>
<keyword evidence="4" id="KW-0799">Topoisomerase</keyword>
<dbReference type="Pfam" id="PF01131">
    <property type="entry name" value="Topoisom_bac"/>
    <property type="match status" value="1"/>
</dbReference>
<sequence length="710" mass="80306">MATVLICEKPSQAKAVAAAFGGKKQGDCFVIPPCNPFPKGGSIFAASGHLFELKKPEDYDAAYKRWRLEDLPIIPPQFEHKLIYGKGKIFNPIKKALKDPSTEHIVIACDPGREGAYIGYEIVFMSGVKNKPISYLWSSSLTKKALQKAAQQLKTKEETLPFYHEAFARATSDYLLGINLSRLYSLHIQRKLKQPKQFGVFSIGRVKTPVVKLCVDREREIENFEVKPFWEVIGTFEKQDGRTYAGKWYEDKETRLFDKEKAEALADACKGQPAQVVDRSETEKNYRPPQLMNLADMQDLAERRFKFPPKKTLEVLEQLYLSGYVSYPRTSSRHVTREEAREFPAMLDHLSKQKEYASFFPVPKSSIMDDTRFVNEKKVDDHYALIPTDQPLNGAKVSNDEKKIYDLIAKSLIAAHYDDQVKKHVNIVTAVNNQFMFSTKGTRVIQEGWKVIYPNHKEADGEEEEQNIPDVQKHESVNGKSFDLKAGETKPPKRFTQGSLIKHMEKLGLGTKATRSGIVHDLVQKSFLDIAKSKVYATKKSFIVTDSIGDHILNTPETTAKWEAYLEKVGKGEKAAEPFVERAKQLVSKTMNDVTEIESTWDFSQYESAYVEDQSIGACPLCGKGVTEKKSKKGKFYGCEGYRDGCRFTAPGKILGKNITKTNMKKLLEKGKTNTIKGFKKDSKTFDAALVWDAGQSKVVFETVKSKKHD</sequence>
<dbReference type="PROSITE" id="PS00396">
    <property type="entry name" value="TOPO_IA_1"/>
    <property type="match status" value="1"/>
</dbReference>
<proteinExistence type="inferred from homology"/>
<dbReference type="GO" id="GO:0043597">
    <property type="term" value="C:cytoplasmic replication fork"/>
    <property type="evidence" value="ECO:0007669"/>
    <property type="project" value="TreeGrafter"/>
</dbReference>
<gene>
    <name evidence="13" type="ORF">HNQ41_000014</name>
</gene>
<dbReference type="GO" id="GO:0006265">
    <property type="term" value="P:DNA topological change"/>
    <property type="evidence" value="ECO:0007669"/>
    <property type="project" value="InterPro"/>
</dbReference>
<comment type="similarity">
    <text evidence="2">Belongs to the type IA topoisomerase family.</text>
</comment>
<organism evidence="13 14">
    <name type="scientific">Texcoconibacillus texcoconensis</name>
    <dbReference type="NCBI Taxonomy" id="1095777"/>
    <lineage>
        <taxon>Bacteria</taxon>
        <taxon>Bacillati</taxon>
        <taxon>Bacillota</taxon>
        <taxon>Bacilli</taxon>
        <taxon>Bacillales</taxon>
        <taxon>Bacillaceae</taxon>
        <taxon>Texcoconibacillus</taxon>
    </lineage>
</organism>
<evidence type="ECO:0000256" key="1">
    <source>
        <dbReference type="ARBA" id="ARBA00000213"/>
    </source>
</evidence>
<reference evidence="13 14" key="1">
    <citation type="submission" date="2020-08" db="EMBL/GenBank/DDBJ databases">
        <title>Genomic Encyclopedia of Type Strains, Phase IV (KMG-IV): sequencing the most valuable type-strain genomes for metagenomic binning, comparative biology and taxonomic classification.</title>
        <authorList>
            <person name="Goeker M."/>
        </authorList>
    </citation>
    <scope>NUCLEOTIDE SEQUENCE [LARGE SCALE GENOMIC DNA]</scope>
    <source>
        <strain evidence="13 14">DSM 24696</strain>
    </source>
</reference>
<dbReference type="InterPro" id="IPR000380">
    <property type="entry name" value="Topo_IA"/>
</dbReference>
<dbReference type="InterPro" id="IPR025589">
    <property type="entry name" value="Toprim_C_rpt"/>
</dbReference>
<dbReference type="Gene3D" id="1.10.290.10">
    <property type="entry name" value="Topoisomerase I, domain 4"/>
    <property type="match status" value="1"/>
</dbReference>
<evidence type="ECO:0000259" key="11">
    <source>
        <dbReference type="PROSITE" id="PS50880"/>
    </source>
</evidence>
<dbReference type="RefSeq" id="WP_184662374.1">
    <property type="nucleotide sequence ID" value="NZ_JACHHB010000001.1"/>
</dbReference>
<dbReference type="PROSITE" id="PS52039">
    <property type="entry name" value="TOPO_IA_2"/>
    <property type="match status" value="1"/>
</dbReference>
<dbReference type="PANTHER" id="PTHR11390:SF21">
    <property type="entry name" value="DNA TOPOISOMERASE 3-ALPHA"/>
    <property type="match status" value="1"/>
</dbReference>
<dbReference type="SMART" id="SM00436">
    <property type="entry name" value="TOP1Bc"/>
    <property type="match status" value="1"/>
</dbReference>
<dbReference type="InterPro" id="IPR013825">
    <property type="entry name" value="Topo_IA_cen_sub2"/>
</dbReference>
<dbReference type="InterPro" id="IPR034144">
    <property type="entry name" value="TOPRIM_TopoIII"/>
</dbReference>
<dbReference type="CDD" id="cd03362">
    <property type="entry name" value="TOPRIM_TopoIA_TopoIII"/>
    <property type="match status" value="1"/>
</dbReference>
<dbReference type="EC" id="5.6.2.1" evidence="3"/>
<dbReference type="GO" id="GO:0003917">
    <property type="term" value="F:DNA topoisomerase type I (single strand cut, ATP-independent) activity"/>
    <property type="evidence" value="ECO:0007669"/>
    <property type="project" value="UniProtKB-EC"/>
</dbReference>
<dbReference type="InterPro" id="IPR013497">
    <property type="entry name" value="Topo_IA_cen"/>
</dbReference>
<dbReference type="EMBL" id="JACHHB010000001">
    <property type="protein sequence ID" value="MBB5171874.1"/>
    <property type="molecule type" value="Genomic_DNA"/>
</dbReference>